<dbReference type="Proteomes" id="UP000094165">
    <property type="component" value="Unassembled WGS sequence"/>
</dbReference>
<feature type="domain" description="Polymerase nucleotidyl transferase" evidence="1">
    <location>
        <begin position="8"/>
        <end position="51"/>
    </location>
</feature>
<proteinExistence type="predicted"/>
<dbReference type="SUPFAM" id="SSF81301">
    <property type="entry name" value="Nucleotidyltransferase"/>
    <property type="match status" value="1"/>
</dbReference>
<evidence type="ECO:0000313" key="2">
    <source>
        <dbReference type="EMBL" id="OEE73552.1"/>
    </source>
</evidence>
<gene>
    <name evidence="2" type="ORF">A130_18615</name>
</gene>
<comment type="caution">
    <text evidence="2">The sequence shown here is derived from an EMBL/GenBank/DDBJ whole genome shotgun (WGS) entry which is preliminary data.</text>
</comment>
<dbReference type="Gene3D" id="3.30.460.10">
    <property type="entry name" value="Beta Polymerase, domain 2"/>
    <property type="match status" value="1"/>
</dbReference>
<dbReference type="CDD" id="cd05403">
    <property type="entry name" value="NT_KNTase_like"/>
    <property type="match status" value="1"/>
</dbReference>
<dbReference type="AlphaFoldDB" id="A0A1E5CVF2"/>
<organism evidence="2 3">
    <name type="scientific">Vibrio genomosp. F6 str. FF-238</name>
    <dbReference type="NCBI Taxonomy" id="1191298"/>
    <lineage>
        <taxon>Bacteria</taxon>
        <taxon>Pseudomonadati</taxon>
        <taxon>Pseudomonadota</taxon>
        <taxon>Gammaproteobacteria</taxon>
        <taxon>Vibrionales</taxon>
        <taxon>Vibrionaceae</taxon>
        <taxon>Vibrio</taxon>
    </lineage>
</organism>
<dbReference type="GO" id="GO:0016779">
    <property type="term" value="F:nucleotidyltransferase activity"/>
    <property type="evidence" value="ECO:0007669"/>
    <property type="project" value="InterPro"/>
</dbReference>
<dbReference type="InterPro" id="IPR043519">
    <property type="entry name" value="NT_sf"/>
</dbReference>
<evidence type="ECO:0000313" key="3">
    <source>
        <dbReference type="Proteomes" id="UP000094165"/>
    </source>
</evidence>
<accession>A0A1E5CVF2</accession>
<name>A0A1E5CVF2_9VIBR</name>
<keyword evidence="3" id="KW-1185">Reference proteome</keyword>
<dbReference type="Pfam" id="PF01909">
    <property type="entry name" value="NTP_transf_2"/>
    <property type="match status" value="1"/>
</dbReference>
<reference evidence="2 3" key="1">
    <citation type="journal article" date="2012" name="Science">
        <title>Ecological populations of bacteria act as socially cohesive units of antibiotic production and resistance.</title>
        <authorList>
            <person name="Cordero O.X."/>
            <person name="Wildschutte H."/>
            <person name="Kirkup B."/>
            <person name="Proehl S."/>
            <person name="Ngo L."/>
            <person name="Hussain F."/>
            <person name="Le Roux F."/>
            <person name="Mincer T."/>
            <person name="Polz M.F."/>
        </authorList>
    </citation>
    <scope>NUCLEOTIDE SEQUENCE [LARGE SCALE GENOMIC DNA]</scope>
    <source>
        <strain evidence="2 3">FF-238</strain>
    </source>
</reference>
<evidence type="ECO:0000259" key="1">
    <source>
        <dbReference type="Pfam" id="PF01909"/>
    </source>
</evidence>
<dbReference type="EMBL" id="AJYW02000238">
    <property type="protein sequence ID" value="OEE73552.1"/>
    <property type="molecule type" value="Genomic_DNA"/>
</dbReference>
<protein>
    <submittedName>
        <fullName evidence="2">Nucleotidyltransferase</fullName>
    </submittedName>
</protein>
<sequence>MNNILELAVEELKEKYAPHTIILYGSYARNEATETSDIDIACFWDRPEEHKDASLFHGIFLDVWVYPTAFFDSIPDASLRFEDGKAIHDTRGLGKNYIARVKQKLAEGKEPMSDENKAHIQEWVTKMLERANDGNLDGNYRRTWLQYELLELYFEVRGLWFLGSKKSFNYLREQDKSVYSLFEQVYQEPLNLNLLRKLAKQVVRI</sequence>
<dbReference type="InterPro" id="IPR002934">
    <property type="entry name" value="Polymerase_NTP_transf_dom"/>
</dbReference>
<keyword evidence="2" id="KW-0808">Transferase</keyword>